<dbReference type="GO" id="GO:0005737">
    <property type="term" value="C:cytoplasm"/>
    <property type="evidence" value="ECO:0007669"/>
    <property type="project" value="TreeGrafter"/>
</dbReference>
<dbReference type="GeneID" id="70181042"/>
<comment type="caution">
    <text evidence="4">The sequence shown here is derived from an EMBL/GenBank/DDBJ whole genome shotgun (WGS) entry which is preliminary data.</text>
</comment>
<feature type="compositionally biased region" description="Basic and acidic residues" evidence="1">
    <location>
        <begin position="809"/>
        <end position="834"/>
    </location>
</feature>
<keyword evidence="5" id="KW-1185">Reference proteome</keyword>
<dbReference type="PIRSF" id="PIRSF005250">
    <property type="entry name" value="UCP005250"/>
    <property type="match status" value="1"/>
</dbReference>
<dbReference type="InterPro" id="IPR011989">
    <property type="entry name" value="ARM-like"/>
</dbReference>
<evidence type="ECO:0000259" key="3">
    <source>
        <dbReference type="Pfam" id="PF24181"/>
    </source>
</evidence>
<feature type="region of interest" description="Disordered" evidence="1">
    <location>
        <begin position="809"/>
        <end position="838"/>
    </location>
</feature>
<dbReference type="SUPFAM" id="SSF48371">
    <property type="entry name" value="ARM repeat"/>
    <property type="match status" value="1"/>
</dbReference>
<dbReference type="InterPro" id="IPR049362">
    <property type="entry name" value="TTI1_rpt"/>
</dbReference>
<protein>
    <submittedName>
        <fullName evidence="4">HEAT repeat protein</fullName>
    </submittedName>
</protein>
<proteinExistence type="predicted"/>
<dbReference type="Pfam" id="PF21547">
    <property type="entry name" value="TTI1"/>
    <property type="match status" value="1"/>
</dbReference>
<dbReference type="InterPro" id="IPR016024">
    <property type="entry name" value="ARM-type_fold"/>
</dbReference>
<dbReference type="PANTHER" id="PTHR18460:SF3">
    <property type="entry name" value="TELO2-INTERACTING PROTEIN 1 HOMOLOG"/>
    <property type="match status" value="1"/>
</dbReference>
<name>A0A9P8YFZ5_9PEZI</name>
<evidence type="ECO:0000259" key="2">
    <source>
        <dbReference type="Pfam" id="PF24173"/>
    </source>
</evidence>
<dbReference type="OrthoDB" id="49511at2759"/>
<dbReference type="InterPro" id="IPR052587">
    <property type="entry name" value="TELO2-interacting_protein_1"/>
</dbReference>
<organism evidence="4 5">
    <name type="scientific">Microdochium trichocladiopsis</name>
    <dbReference type="NCBI Taxonomy" id="1682393"/>
    <lineage>
        <taxon>Eukaryota</taxon>
        <taxon>Fungi</taxon>
        <taxon>Dikarya</taxon>
        <taxon>Ascomycota</taxon>
        <taxon>Pezizomycotina</taxon>
        <taxon>Sordariomycetes</taxon>
        <taxon>Xylariomycetidae</taxon>
        <taxon>Xylariales</taxon>
        <taxon>Microdochiaceae</taxon>
        <taxon>Microdochium</taxon>
    </lineage>
</organism>
<dbReference type="InterPro" id="IPR016441">
    <property type="entry name" value="Tti1"/>
</dbReference>
<accession>A0A9P8YFZ5</accession>
<feature type="domain" description="TTI1 N-terminal TPR" evidence="2">
    <location>
        <begin position="13"/>
        <end position="352"/>
    </location>
</feature>
<gene>
    <name evidence="4" type="ORF">B0I36DRAFT_281717</name>
</gene>
<evidence type="ECO:0000313" key="5">
    <source>
        <dbReference type="Proteomes" id="UP000756346"/>
    </source>
</evidence>
<sequence>MSDPQAAARNAYFQELKPHCIAINNLSVRATDKKAASKDLIHEVEELYVLLDRPSVSGTPALDHKLADYVFFPLSNVLRNQQDFPIRLIELTIKCLTILIKSGWRSKLPADLSQQLLILLAFIIGGSPGQATKRPVPEETELEAFRALNALLNAAGSSAAGAAALVDTKAIPTLGHAISVVLDGITDGRTAEIQIEALQAITALFASIKDRAALATFFPGIVSALSKLLSPPISPKAQRKVLIQGLEEMKNVLTGMLGDLHVRALLPKVTGTDLDRQQSGDDNNKVLTAPWLKATSTKVQVALAHVLKLRNHADDDVRSAVARMCLSLLDECHQSLSNCASVLVETAIILSEPESEPQLLQTSLEDLARIYPELCDTIKTVVYNWEASLARQMQASDQKLKDQAISNLSKGHKIVASLQITSSVLDSSLAASLRDSAAAALVNAKALEEEHGIDLLKIGDSQEQHQEQARFSPVIFPKPQEASTRAALIGFLKELGASSQYAWLPGTMLSYSRESTGEQQVASFWLSFELLKSRLAHESGIDDFLDLSMAGESDGDTEAVFDDLYTFSVSILDTSEEGETADWRLQALAMEVTTFAASRLEKQFRPELIDILYPITTFLGAPTPKLREHAMISLNSIATSCGYSSVTELVVDNVDYMLNSYSLRLNTFDITPASTQVLRMMVQLTGPQLVPYLDDVVASIFGALDNYHGYPILVEGLFSVLGEIVRQGAAATGLVVARGQEHQEHQEHRINRHRKIATKQIDFDDVQESLDAILERRDRIRSEQWDGDVNASHPKRPWKETPIKTAKELLDEREDKEGSDASGEEAAHVEEKPPPPKTPTFKILARITTFTQHYMTSPTPTLRKSLLDLLCVVSPAIAADEEAFLPLVNAIWPVTIERLYDPETFVVISACKALAALFECSGDFLSSRVKTEWWDQLSRWCSSKKSAATQRRITNANSDKNAARGQGMLVAVHSKLDQLGLAEPDERAASSTYAHFTHATQVWEAARVLLTALVSFVQIDADIFDAILKLVADDLSIDTGLRNALEAVDGDSVWLQMHEHGLAGAQQQPHMALSEFISV</sequence>
<evidence type="ECO:0000313" key="4">
    <source>
        <dbReference type="EMBL" id="KAH7041027.1"/>
    </source>
</evidence>
<dbReference type="EMBL" id="JAGTJQ010000001">
    <property type="protein sequence ID" value="KAH7041027.1"/>
    <property type="molecule type" value="Genomic_DNA"/>
</dbReference>
<dbReference type="InterPro" id="IPR057567">
    <property type="entry name" value="TPR_TTI1_C"/>
</dbReference>
<reference evidence="4" key="1">
    <citation type="journal article" date="2021" name="Nat. Commun.">
        <title>Genetic determinants of endophytism in the Arabidopsis root mycobiome.</title>
        <authorList>
            <person name="Mesny F."/>
            <person name="Miyauchi S."/>
            <person name="Thiergart T."/>
            <person name="Pickel B."/>
            <person name="Atanasova L."/>
            <person name="Karlsson M."/>
            <person name="Huettel B."/>
            <person name="Barry K.W."/>
            <person name="Haridas S."/>
            <person name="Chen C."/>
            <person name="Bauer D."/>
            <person name="Andreopoulos W."/>
            <person name="Pangilinan J."/>
            <person name="LaButti K."/>
            <person name="Riley R."/>
            <person name="Lipzen A."/>
            <person name="Clum A."/>
            <person name="Drula E."/>
            <person name="Henrissat B."/>
            <person name="Kohler A."/>
            <person name="Grigoriev I.V."/>
            <person name="Martin F.M."/>
            <person name="Hacquard S."/>
        </authorList>
    </citation>
    <scope>NUCLEOTIDE SEQUENCE</scope>
    <source>
        <strain evidence="4">MPI-CAGE-CH-0230</strain>
    </source>
</reference>
<dbReference type="RefSeq" id="XP_046019082.1">
    <property type="nucleotide sequence ID" value="XM_046151496.1"/>
</dbReference>
<dbReference type="Pfam" id="PF24181">
    <property type="entry name" value="TPR_TTI1_C"/>
    <property type="match status" value="1"/>
</dbReference>
<dbReference type="Proteomes" id="UP000756346">
    <property type="component" value="Unassembled WGS sequence"/>
</dbReference>
<evidence type="ECO:0000256" key="1">
    <source>
        <dbReference type="SAM" id="MobiDB-lite"/>
    </source>
</evidence>
<dbReference type="InterPro" id="IPR057566">
    <property type="entry name" value="TPR_TTI1_N"/>
</dbReference>
<dbReference type="PANTHER" id="PTHR18460">
    <property type="entry name" value="TEL2 INTERACTING PROTEIN 1 TTI1 FAMILY MEMBER"/>
    <property type="match status" value="1"/>
</dbReference>
<feature type="domain" description="TTI1 C-terminal TPR" evidence="3">
    <location>
        <begin position="788"/>
        <end position="1023"/>
    </location>
</feature>
<dbReference type="Gene3D" id="1.25.10.10">
    <property type="entry name" value="Leucine-rich Repeat Variant"/>
    <property type="match status" value="2"/>
</dbReference>
<dbReference type="Pfam" id="PF24173">
    <property type="entry name" value="TPR_TTI1_N"/>
    <property type="match status" value="1"/>
</dbReference>
<dbReference type="AlphaFoldDB" id="A0A9P8YFZ5"/>